<dbReference type="InterPro" id="IPR018634">
    <property type="entry name" value="ChrB_C"/>
</dbReference>
<dbReference type="Proteomes" id="UP000319836">
    <property type="component" value="Unassembled WGS sequence"/>
</dbReference>
<accession>A0A538U307</accession>
<dbReference type="InterPro" id="IPR046858">
    <property type="entry name" value="ChrB_N"/>
</dbReference>
<feature type="domain" description="ChrB C-terminal" evidence="1">
    <location>
        <begin position="164"/>
        <end position="294"/>
    </location>
</feature>
<dbReference type="EMBL" id="VBPA01000231">
    <property type="protein sequence ID" value="TMQ70149.1"/>
    <property type="molecule type" value="Genomic_DNA"/>
</dbReference>
<comment type="caution">
    <text evidence="3">The sequence shown here is derived from an EMBL/GenBank/DDBJ whole genome shotgun (WGS) entry which is preliminary data.</text>
</comment>
<feature type="domain" description="ChrB N-terminal" evidence="2">
    <location>
        <begin position="3"/>
        <end position="144"/>
    </location>
</feature>
<dbReference type="Pfam" id="PF20229">
    <property type="entry name" value="ChrB_N"/>
    <property type="match status" value="1"/>
</dbReference>
<protein>
    <submittedName>
        <fullName evidence="3">Chromate resistance protein</fullName>
    </submittedName>
</protein>
<gene>
    <name evidence="3" type="ORF">E6K80_09525</name>
</gene>
<evidence type="ECO:0000259" key="1">
    <source>
        <dbReference type="Pfam" id="PF09828"/>
    </source>
</evidence>
<name>A0A538U307_UNCEI</name>
<dbReference type="AlphaFoldDB" id="A0A538U307"/>
<reference evidence="3 4" key="1">
    <citation type="journal article" date="2019" name="Nat. Microbiol.">
        <title>Mediterranean grassland soil C-N compound turnover is dependent on rainfall and depth, and is mediated by genomically divergent microorganisms.</title>
        <authorList>
            <person name="Diamond S."/>
            <person name="Andeer P.F."/>
            <person name="Li Z."/>
            <person name="Crits-Christoph A."/>
            <person name="Burstein D."/>
            <person name="Anantharaman K."/>
            <person name="Lane K.R."/>
            <person name="Thomas B.C."/>
            <person name="Pan C."/>
            <person name="Northen T.R."/>
            <person name="Banfield J.F."/>
        </authorList>
    </citation>
    <scope>NUCLEOTIDE SEQUENCE [LARGE SCALE GENOMIC DNA]</scope>
    <source>
        <strain evidence="3">WS_10</strain>
    </source>
</reference>
<dbReference type="Pfam" id="PF09828">
    <property type="entry name" value="ChrB_C"/>
    <property type="match status" value="1"/>
</dbReference>
<organism evidence="3 4">
    <name type="scientific">Eiseniibacteriota bacterium</name>
    <dbReference type="NCBI Taxonomy" id="2212470"/>
    <lineage>
        <taxon>Bacteria</taxon>
        <taxon>Candidatus Eiseniibacteriota</taxon>
    </lineage>
</organism>
<evidence type="ECO:0000313" key="3">
    <source>
        <dbReference type="EMBL" id="TMQ70149.1"/>
    </source>
</evidence>
<proteinExistence type="predicted"/>
<evidence type="ECO:0000313" key="4">
    <source>
        <dbReference type="Proteomes" id="UP000319836"/>
    </source>
</evidence>
<sequence>MKIGRRLRALGAVPLKNSVYVVPATEESLRGAQEIVGEIHRLGGRGAVCEARFVAGLTDASIEERFREIRDRDYAMIAARARQLAAAVPRGPARASDVRRRRFAGELERLERRFRALAARDPFAAGGRDRAARLLSLVEDRLQGVEPSAATGLELPRPPRAALWITRMGVMVDRIASAWLIRRFIDPRARFRFLSSRTQRRAPGGIRFDMAGGEFTHEGGRCTFEVLRDRFHLDDPALRPIAEIVHDLDLEDDRHRRPEAPGVGRMIVGLAIAHPSDEARIQEGAAIFDHLYESFRRRGE</sequence>
<evidence type="ECO:0000259" key="2">
    <source>
        <dbReference type="Pfam" id="PF20229"/>
    </source>
</evidence>